<proteinExistence type="predicted"/>
<dbReference type="EMBL" id="AAIQMM010000032">
    <property type="protein sequence ID" value="ECH0896882.1"/>
    <property type="molecule type" value="Genomic_DNA"/>
</dbReference>
<protein>
    <submittedName>
        <fullName evidence="1">Uncharacterized protein</fullName>
    </submittedName>
</protein>
<dbReference type="AlphaFoldDB" id="A0A5I6RF51"/>
<evidence type="ECO:0000313" key="1">
    <source>
        <dbReference type="EMBL" id="ECH0896882.1"/>
    </source>
</evidence>
<accession>A0A5I6RF51</accession>
<comment type="caution">
    <text evidence="1">The sequence shown here is derived from an EMBL/GenBank/DDBJ whole genome shotgun (WGS) entry which is preliminary data.</text>
</comment>
<name>A0A5I6RF51_SALET</name>
<reference evidence="1" key="1">
    <citation type="submission" date="2019-07" db="EMBL/GenBank/DDBJ databases">
        <authorList>
            <person name="Ashton P.M."/>
            <person name="Dallman T."/>
            <person name="Nair S."/>
            <person name="De Pinna E."/>
            <person name="Peters T."/>
            <person name="Grant K."/>
        </authorList>
    </citation>
    <scope>NUCLEOTIDE SEQUENCE</scope>
    <source>
        <strain evidence="1">773673</strain>
    </source>
</reference>
<organism evidence="1">
    <name type="scientific">Salmonella enterica subsp. enterica serovar Glostrup</name>
    <dbReference type="NCBI Taxonomy" id="1151180"/>
    <lineage>
        <taxon>Bacteria</taxon>
        <taxon>Pseudomonadati</taxon>
        <taxon>Pseudomonadota</taxon>
        <taxon>Gammaproteobacteria</taxon>
        <taxon>Enterobacterales</taxon>
        <taxon>Enterobacteriaceae</taxon>
        <taxon>Salmonella</taxon>
    </lineage>
</organism>
<gene>
    <name evidence="1" type="ORF">FPD99_23300</name>
</gene>
<sequence>MKAVTLNVEQIRELAMFTGLSVEVPEGLETDTRWNITPGHIPGFETDTGERVPDYDGLIAYTRDLPEDQSGVLALEAQGMQGAD</sequence>